<feature type="region of interest" description="Disordered" evidence="1">
    <location>
        <begin position="36"/>
        <end position="113"/>
    </location>
</feature>
<protein>
    <submittedName>
        <fullName evidence="2">Uncharacterized protein</fullName>
    </submittedName>
</protein>
<accession>A0A8T3DV38</accession>
<keyword evidence="3" id="KW-1185">Reference proteome</keyword>
<dbReference type="OrthoDB" id="6159439at2759"/>
<evidence type="ECO:0000256" key="1">
    <source>
        <dbReference type="SAM" id="MobiDB-lite"/>
    </source>
</evidence>
<gene>
    <name evidence="2" type="ORF">AGOR_G00053610</name>
</gene>
<dbReference type="EMBL" id="JAERUA010000004">
    <property type="protein sequence ID" value="KAI1900801.1"/>
    <property type="molecule type" value="Genomic_DNA"/>
</dbReference>
<dbReference type="AlphaFoldDB" id="A0A8T3DV38"/>
<proteinExistence type="predicted"/>
<reference evidence="2" key="1">
    <citation type="submission" date="2021-01" db="EMBL/GenBank/DDBJ databases">
        <authorList>
            <person name="Zahm M."/>
            <person name="Roques C."/>
            <person name="Cabau C."/>
            <person name="Klopp C."/>
            <person name="Donnadieu C."/>
            <person name="Jouanno E."/>
            <person name="Lampietro C."/>
            <person name="Louis A."/>
            <person name="Herpin A."/>
            <person name="Echchiki A."/>
            <person name="Berthelot C."/>
            <person name="Parey E."/>
            <person name="Roest-Crollius H."/>
            <person name="Braasch I."/>
            <person name="Postlethwait J."/>
            <person name="Bobe J."/>
            <person name="Montfort J."/>
            <person name="Bouchez O."/>
            <person name="Begum T."/>
            <person name="Mejri S."/>
            <person name="Adams A."/>
            <person name="Chen W.-J."/>
            <person name="Guiguen Y."/>
        </authorList>
    </citation>
    <scope>NUCLEOTIDE SEQUENCE</scope>
    <source>
        <tissue evidence="2">Blood</tissue>
    </source>
</reference>
<organism evidence="2 3">
    <name type="scientific">Albula goreensis</name>
    <dbReference type="NCBI Taxonomy" id="1534307"/>
    <lineage>
        <taxon>Eukaryota</taxon>
        <taxon>Metazoa</taxon>
        <taxon>Chordata</taxon>
        <taxon>Craniata</taxon>
        <taxon>Vertebrata</taxon>
        <taxon>Euteleostomi</taxon>
        <taxon>Actinopterygii</taxon>
        <taxon>Neopterygii</taxon>
        <taxon>Teleostei</taxon>
        <taxon>Albuliformes</taxon>
        <taxon>Albulidae</taxon>
        <taxon>Albula</taxon>
    </lineage>
</organism>
<evidence type="ECO:0000313" key="2">
    <source>
        <dbReference type="EMBL" id="KAI1900801.1"/>
    </source>
</evidence>
<feature type="compositionally biased region" description="Basic and acidic residues" evidence="1">
    <location>
        <begin position="69"/>
        <end position="85"/>
    </location>
</feature>
<comment type="caution">
    <text evidence="2">The sequence shown here is derived from an EMBL/GenBank/DDBJ whole genome shotgun (WGS) entry which is preliminary data.</text>
</comment>
<sequence>MSASAKPLTSFLIQDILSIKEDNTIERAGLGETTQRCTIVEGTHQPTNNWTDWTDRKQNRDGSYSNEAGTKDKSLSGPVEKDSNDRSNTSSPDIKRSLSPENMGNIGKQKRSRAAFTHLQNRRYKTKRKQLASEYGKEMFHQPEGLPFLGTEEDFVRASIFATMYKTYQYRPYFYDISGLGVWKSTVW</sequence>
<name>A0A8T3DV38_9TELE</name>
<evidence type="ECO:0000313" key="3">
    <source>
        <dbReference type="Proteomes" id="UP000829720"/>
    </source>
</evidence>
<dbReference type="Proteomes" id="UP000829720">
    <property type="component" value="Unassembled WGS sequence"/>
</dbReference>